<reference evidence="9 10" key="1">
    <citation type="submission" date="2016-10" db="EMBL/GenBank/DDBJ databases">
        <authorList>
            <person name="de Groot N.N."/>
        </authorList>
    </citation>
    <scope>NUCLEOTIDE SEQUENCE [LARGE SCALE GENOMIC DNA]</scope>
    <source>
        <strain evidence="9 10">DSM 21001</strain>
    </source>
</reference>
<evidence type="ECO:0000313" key="9">
    <source>
        <dbReference type="EMBL" id="SFS16244.1"/>
    </source>
</evidence>
<feature type="domain" description="Cep192/Spd-2-like" evidence="7">
    <location>
        <begin position="1687"/>
        <end position="1784"/>
    </location>
</feature>
<dbReference type="SUPFAM" id="SSF63829">
    <property type="entry name" value="Calcium-dependent phosphotriesterase"/>
    <property type="match status" value="1"/>
</dbReference>
<evidence type="ECO:0000256" key="1">
    <source>
        <dbReference type="ARBA" id="ARBA00004138"/>
    </source>
</evidence>
<dbReference type="InterPro" id="IPR052614">
    <property type="entry name" value="CFAP65"/>
</dbReference>
<dbReference type="InterPro" id="IPR054090">
    <property type="entry name" value="Cep192_Spd-2-like_dom"/>
</dbReference>
<dbReference type="GO" id="GO:0005737">
    <property type="term" value="C:cytoplasm"/>
    <property type="evidence" value="ECO:0007669"/>
    <property type="project" value="UniProtKB-SubCell"/>
</dbReference>
<evidence type="ECO:0000259" key="8">
    <source>
        <dbReference type="Pfam" id="PF22544"/>
    </source>
</evidence>
<organism evidence="9 10">
    <name type="scientific">Granulicella pectinivorans</name>
    <dbReference type="NCBI Taxonomy" id="474950"/>
    <lineage>
        <taxon>Bacteria</taxon>
        <taxon>Pseudomonadati</taxon>
        <taxon>Acidobacteriota</taxon>
        <taxon>Terriglobia</taxon>
        <taxon>Terriglobales</taxon>
        <taxon>Acidobacteriaceae</taxon>
        <taxon>Granulicella</taxon>
    </lineage>
</organism>
<feature type="domain" description="HYDIN/VesB/CFA65-like Ig-like" evidence="8">
    <location>
        <begin position="1586"/>
        <end position="1679"/>
    </location>
</feature>
<dbReference type="Pfam" id="PF22073">
    <property type="entry name" value="Cep192_D4"/>
    <property type="match status" value="1"/>
</dbReference>
<dbReference type="InterPro" id="IPR053879">
    <property type="entry name" value="HYDIN_VesB_CFA65-like_Ig"/>
</dbReference>
<proteinExistence type="predicted"/>
<keyword evidence="10" id="KW-1185">Reference proteome</keyword>
<feature type="domain" description="Abnormal spindle-like microcephaly-associated protein ASH" evidence="6">
    <location>
        <begin position="1135"/>
        <end position="1204"/>
    </location>
</feature>
<dbReference type="PANTHER" id="PTHR46127:SF1">
    <property type="entry name" value="CILIA- AND FLAGELLA-ASSOCIATED PROTEIN 65"/>
    <property type="match status" value="1"/>
</dbReference>
<dbReference type="Pfam" id="PF15780">
    <property type="entry name" value="ASH"/>
    <property type="match status" value="1"/>
</dbReference>
<dbReference type="InterPro" id="IPR013783">
    <property type="entry name" value="Ig-like_fold"/>
</dbReference>
<accession>A0A1I6MKQ4</accession>
<evidence type="ECO:0000256" key="3">
    <source>
        <dbReference type="ARBA" id="ARBA00022490"/>
    </source>
</evidence>
<dbReference type="Pfam" id="PF22544">
    <property type="entry name" value="HYDIN_VesB_CFA65-like_Ig"/>
    <property type="match status" value="1"/>
</dbReference>
<evidence type="ECO:0000256" key="4">
    <source>
        <dbReference type="ARBA" id="ARBA00023069"/>
    </source>
</evidence>
<dbReference type="PANTHER" id="PTHR46127">
    <property type="entry name" value="CILIA- AND FLAGELLA-ASSOCIATED PROTEIN 65"/>
    <property type="match status" value="1"/>
</dbReference>
<keyword evidence="3" id="KW-0963">Cytoplasm</keyword>
<evidence type="ECO:0000259" key="6">
    <source>
        <dbReference type="Pfam" id="PF15780"/>
    </source>
</evidence>
<evidence type="ECO:0000256" key="2">
    <source>
        <dbReference type="ARBA" id="ARBA00004496"/>
    </source>
</evidence>
<dbReference type="Gene3D" id="2.60.40.10">
    <property type="entry name" value="Immunoglobulins"/>
    <property type="match status" value="8"/>
</dbReference>
<evidence type="ECO:0000313" key="10">
    <source>
        <dbReference type="Proteomes" id="UP000199024"/>
    </source>
</evidence>
<dbReference type="Proteomes" id="UP000199024">
    <property type="component" value="Unassembled WGS sequence"/>
</dbReference>
<dbReference type="STRING" id="474950.SAMN05421771_2880"/>
<comment type="subcellular location">
    <subcellularLocation>
        <location evidence="1">Cell projection</location>
        <location evidence="1">Cilium</location>
    </subcellularLocation>
    <subcellularLocation>
        <location evidence="2">Cytoplasm</location>
    </subcellularLocation>
</comment>
<sequence length="1956" mass="195740">MTTIAPPSLNIAARLLFLFFVLLAIAQAQTVTGSQSLLFAGLRGTASQGQCNAVKTDASGNLYLLLDQKDGVRILKSDPTAATVLAQALLGARGDIGLSLALDPAGNVYVAGTTTSSSLTGTPGAAFPSRIGTSTNSFVAKFDANLNPVFVTFAGTGRIAATSIAATMDAIFLTGSVFGSGLPVTPNGILQSPAYGSQQNGFVERFSSDGSTLVYATYLSGAQGDTSPAAIVADASGDAYIAGSTSASGYPTVAALVPRIQPPPAGSSPASGFLTRLTPMGDAITASTFIPGTGITSMALDTPAQNLLLTGTVALGQFPITNVQFPLVASPYQVLLRLPLNLASVLSATVVAPGTQSFVTPSQDGGAWVDGTLSTPLLPLATLSETGTAFAARVTASNTIDQTARFGGLPATDPNYASAPVLLTAVAVDASGQPIVAGAFTPSSDASLLPTERYDLPLAQPSTAVLPSAVSDVPVSTCHGSLRPGSAAYVAKLGTAAGNAALVLSTGAAPDILLRNLGSVQAENLQIVATGFSLSSTCGGALAAGAQCAIALNGGGPGSLRVQASNAPTQTATLAATSAVPTSIVFSPRELDFGIQTGSSAPISRILTVSNVGQQTQTFGSVLDLLAKTASSPFSQAATDCPATSSATIYTLNPGASCHIHFVLARNSATPDGPVQAFWTVAATGTHDVLLTGYAQSASLGLSASEIDFGTQFVSGLRTTRSLFLSNNSDTAISHTPVTLTATSPFTVIDLCPLSLLPHSVCQLQLAYHSPASASNDATTLSLDQGLTALVTGQTLPPPGATGAAVNPNLSVTPATITFATPVAVTAHSITTQSAIIANTGTSSFSLNLNLTGDFTSTSNCPAILASNTSCSVTLTFAPTAPGTRDGVLAVTAGAGTSPVYVALTGTGTSILAGNNGTLPFGATPTGEPVVQWFKVTQSFPAFSATATGAWKVVLSEDIGYGHASPASSAFLTSQTGTCFNCYLGVQFLPTATGDQTGSLTLASASASTAYVLSLTGSGLPVAGLLVTPAAQDFGTVPVHSTSPSLPFTLTNLVPSVSPVTLSSVAVTGDFAVSSDSSGGPSCTGTLGIAANCYVRVAFSPTATGTRTGTLTVQSSSGTATAHLTGYGSPDPGVSLSPNALTFENVPGRTATQQTVTITNNGSTTLSVGTVSASTSSFTATSACTALAPAANCTATVTYQPSSAPASGALSIPITATIGGAPIPSTYTVPLTGAYTSQTAGLQILPNTTDYGPALVDTIGLTRTFTLNNLTAKPVAVVLSLPRQFALTTTAPCPSLAANGSCSFSVTYLPATSGSATGTIFVQATPSDGSAPLTGIAYLQGYGTPPPNATLGITGPLSPGTGLLDFGQIVSGQQATRTITLTSISTQITVRRITSEPPFLSTNTCGKPLNPGQNCTVTLTYTANNQTSPSSTPTPPIISTGLVTIEGDALTSPATINLTASASPITVASPDNPIIISSFTASQGSLTFPPTATGNASPSQIITLTNTGTSTLRIIGLTSTSDFTAINQCDQPVTSTCTISLSFTPQLQDQASAIRNATLEIASDSGTSLEYVSLFGVSSPAQIGVIPTSLDFGSVLVGQNASMTIQVTNTGVVPVQFNGVTVSGDYSSSSNCPSPGGSLAAATSCTIQVGFSPTATGPRPGKLSLSTSASTLPLTVTLAGVGTQGQLQIAPSTLNFGPIAIGASSNLSLILKNEGTAPVTNLSLSISGDYAVTVPCSTPSLAPGQSCNLTIMFTPSATGSRPSSLIVSSSDPGSPASISLSGIGTQSGSFLLTVNGGGAASVSVHQGAPATYTLAVTPTGGFAGNVVLNCTPISLAEFASCSILPSSITLATSTAQTTALTINTLTAVQRSSLSLANARTFLCFLAPFFLVAWRRRRLLPILALLTCVILPAGCGGGPDPNLRYTQPGTYQFQATANSTSGVQISRSVTLTLVVTK</sequence>
<evidence type="ECO:0000259" key="7">
    <source>
        <dbReference type="Pfam" id="PF22073"/>
    </source>
</evidence>
<dbReference type="InterPro" id="IPR010620">
    <property type="entry name" value="SBBP_repeat"/>
</dbReference>
<name>A0A1I6MKQ4_9BACT</name>
<dbReference type="Pfam" id="PF06739">
    <property type="entry name" value="SBBP"/>
    <property type="match status" value="2"/>
</dbReference>
<dbReference type="NCBIfam" id="NF012200">
    <property type="entry name" value="choice_anch_D"/>
    <property type="match status" value="8"/>
</dbReference>
<dbReference type="EMBL" id="FOZL01000001">
    <property type="protein sequence ID" value="SFS16244.1"/>
    <property type="molecule type" value="Genomic_DNA"/>
</dbReference>
<keyword evidence="4" id="KW-0969">Cilium</keyword>
<gene>
    <name evidence="9" type="ORF">SAMN05421771_2880</name>
</gene>
<keyword evidence="5" id="KW-0966">Cell projection</keyword>
<evidence type="ECO:0000256" key="5">
    <source>
        <dbReference type="ARBA" id="ARBA00023273"/>
    </source>
</evidence>
<dbReference type="InterPro" id="IPR031549">
    <property type="entry name" value="ASH"/>
</dbReference>
<protein>
    <submittedName>
        <fullName evidence="9">PapD-like protein</fullName>
    </submittedName>
</protein>